<reference evidence="2 3" key="3">
    <citation type="journal article" date="2011" name="Nat. Chem. Biol.">
        <title>Reveromycin A biosynthesis uses RevG and RevJ for stereospecific spiroacetal formation.</title>
        <authorList>
            <person name="Takahashi S."/>
            <person name="Toyoda A."/>
            <person name="Sekiyama Y."/>
            <person name="Takagi H."/>
            <person name="Nogawa T."/>
            <person name="Uramoto M."/>
            <person name="Suzuki R."/>
            <person name="Koshino H."/>
            <person name="Kumano T."/>
            <person name="Panthee S."/>
            <person name="Dairi T."/>
            <person name="Ishikawa J."/>
            <person name="Ikeda H."/>
            <person name="Sakaki Y."/>
            <person name="Osada H."/>
        </authorList>
    </citation>
    <scope>NUCLEOTIDE SEQUENCE [LARGE SCALE GENOMIC DNA]</scope>
    <source>
        <strain evidence="2 3">SN-593</strain>
    </source>
</reference>
<reference evidence="2 3" key="2">
    <citation type="journal article" date="2011" name="J. Antibiot.">
        <title>Furaquinocins I and J: novel polyketide isoprenoid hybrid compounds from Streptomyces reveromyceticus SN-593.</title>
        <authorList>
            <person name="Panthee S."/>
            <person name="Takahashi S."/>
            <person name="Takagi H."/>
            <person name="Nogawa T."/>
            <person name="Oowada E."/>
            <person name="Uramoto M."/>
            <person name="Osada H."/>
        </authorList>
    </citation>
    <scope>NUCLEOTIDE SEQUENCE [LARGE SCALE GENOMIC DNA]</scope>
    <source>
        <strain evidence="2 3">SN-593</strain>
    </source>
</reference>
<dbReference type="EMBL" id="AP018365">
    <property type="protein sequence ID" value="BBA95842.1"/>
    <property type="molecule type" value="Genomic_DNA"/>
</dbReference>
<dbReference type="RefSeq" id="WP_237404540.1">
    <property type="nucleotide sequence ID" value="NZ_AP018365.1"/>
</dbReference>
<accession>A0A7U3UNI2</accession>
<reference evidence="2 3" key="4">
    <citation type="journal article" date="2020" name="Sci. Rep.">
        <title>beta-carboline chemical signals induce reveromycin production through a LuxR family regulator in Streptomyces sp. SN-593.</title>
        <authorList>
            <person name="Panthee S."/>
            <person name="Kito N."/>
            <person name="Hayashi T."/>
            <person name="Shimizu T."/>
            <person name="Ishikawa J."/>
            <person name="Hamamoto H."/>
            <person name="Osada H."/>
            <person name="Takahashi S."/>
        </authorList>
    </citation>
    <scope>NUCLEOTIDE SEQUENCE [LARGE SCALE GENOMIC DNA]</scope>
    <source>
        <strain evidence="2 3">SN-593</strain>
    </source>
</reference>
<proteinExistence type="predicted"/>
<name>A0A7U3UNI2_9ACTN</name>
<evidence type="ECO:0000313" key="2">
    <source>
        <dbReference type="EMBL" id="BBA95842.1"/>
    </source>
</evidence>
<sequence>MTDGAAQGRDDGGTGRSGEGGRPADDTLDVLRAHGFGVAELTEEQQEVLRGLSAEELSVMLDIKARLDEVGPEVQAHSEIAGGALF</sequence>
<evidence type="ECO:0000313" key="3">
    <source>
        <dbReference type="Proteomes" id="UP000595703"/>
    </source>
</evidence>
<feature type="region of interest" description="Disordered" evidence="1">
    <location>
        <begin position="1"/>
        <end position="27"/>
    </location>
</feature>
<dbReference type="InterPro" id="IPR054632">
    <property type="entry name" value="Aroma_sacti_dom"/>
</dbReference>
<gene>
    <name evidence="2" type="ORF">RVR_861</name>
</gene>
<evidence type="ECO:0000256" key="1">
    <source>
        <dbReference type="SAM" id="MobiDB-lite"/>
    </source>
</evidence>
<reference evidence="2 3" key="1">
    <citation type="journal article" date="2010" name="J. Bacteriol.">
        <title>Biochemical characterization of a novel indole prenyltransferase from Streptomyces sp. SN-593.</title>
        <authorList>
            <person name="Takahashi S."/>
            <person name="Takagi H."/>
            <person name="Toyoda A."/>
            <person name="Uramoto M."/>
            <person name="Nogawa T."/>
            <person name="Ueki M."/>
            <person name="Sakaki Y."/>
            <person name="Osada H."/>
        </authorList>
    </citation>
    <scope>NUCLEOTIDE SEQUENCE [LARGE SCALE GENOMIC DNA]</scope>
    <source>
        <strain evidence="2 3">SN-593</strain>
    </source>
</reference>
<keyword evidence="3" id="KW-1185">Reference proteome</keyword>
<dbReference type="AlphaFoldDB" id="A0A7U3UNI2"/>
<organism evidence="2 3">
    <name type="scientific">Actinacidiphila reveromycinica</name>
    <dbReference type="NCBI Taxonomy" id="659352"/>
    <lineage>
        <taxon>Bacteria</taxon>
        <taxon>Bacillati</taxon>
        <taxon>Actinomycetota</taxon>
        <taxon>Actinomycetes</taxon>
        <taxon>Kitasatosporales</taxon>
        <taxon>Streptomycetaceae</taxon>
        <taxon>Actinacidiphila</taxon>
    </lineage>
</organism>
<dbReference type="NCBIfam" id="NF045560">
    <property type="entry name" value="aroma_sacti_dom"/>
    <property type="match status" value="1"/>
</dbReference>
<dbReference type="Proteomes" id="UP000595703">
    <property type="component" value="Chromosome"/>
</dbReference>
<dbReference type="KEGG" id="arev:RVR_861"/>
<protein>
    <submittedName>
        <fullName evidence="2">Uncharacterized protein</fullName>
    </submittedName>
</protein>